<dbReference type="PANTHER" id="PTHR11256:SF21">
    <property type="entry name" value="BCL-2 BCL-2 HOMOLOGY REGION 1-3 DOMAIN-CONTAINING PROTEIN"/>
    <property type="match status" value="1"/>
</dbReference>
<gene>
    <name evidence="6" type="ORF">KP79_PYT14681</name>
</gene>
<evidence type="ECO:0000256" key="4">
    <source>
        <dbReference type="SAM" id="Phobius"/>
    </source>
</evidence>
<proteinExistence type="inferred from homology"/>
<dbReference type="Proteomes" id="UP000242188">
    <property type="component" value="Unassembled WGS sequence"/>
</dbReference>
<dbReference type="InterPro" id="IPR046371">
    <property type="entry name" value="Bcl-2_BH1-3"/>
</dbReference>
<evidence type="ECO:0000256" key="1">
    <source>
        <dbReference type="ARBA" id="ARBA00009458"/>
    </source>
</evidence>
<dbReference type="InterPro" id="IPR026298">
    <property type="entry name" value="Bcl-2_fam"/>
</dbReference>
<evidence type="ECO:0000313" key="7">
    <source>
        <dbReference type="Proteomes" id="UP000242188"/>
    </source>
</evidence>
<dbReference type="GO" id="GO:0051400">
    <property type="term" value="F:BH domain binding"/>
    <property type="evidence" value="ECO:0007669"/>
    <property type="project" value="TreeGrafter"/>
</dbReference>
<evidence type="ECO:0000256" key="2">
    <source>
        <dbReference type="ARBA" id="ARBA00022703"/>
    </source>
</evidence>
<dbReference type="GO" id="GO:0005741">
    <property type="term" value="C:mitochondrial outer membrane"/>
    <property type="evidence" value="ECO:0007669"/>
    <property type="project" value="TreeGrafter"/>
</dbReference>
<dbReference type="PANTHER" id="PTHR11256">
    <property type="entry name" value="BCL-2 RELATED"/>
    <property type="match status" value="1"/>
</dbReference>
<accession>A0A210QKR1</accession>
<feature type="transmembrane region" description="Helical" evidence="4">
    <location>
        <begin position="238"/>
        <end position="260"/>
    </location>
</feature>
<keyword evidence="4" id="KW-0472">Membrane</keyword>
<dbReference type="GO" id="GO:0001836">
    <property type="term" value="P:release of cytochrome c from mitochondria"/>
    <property type="evidence" value="ECO:0007669"/>
    <property type="project" value="TreeGrafter"/>
</dbReference>
<keyword evidence="4" id="KW-0812">Transmembrane</keyword>
<protein>
    <recommendedName>
        <fullName evidence="5">Bcl-2 Bcl-2 homology region 1-3 domain-containing protein</fullName>
    </recommendedName>
</protein>
<keyword evidence="2" id="KW-0053">Apoptosis</keyword>
<dbReference type="STRING" id="6573.A0A210QKR1"/>
<evidence type="ECO:0000256" key="3">
    <source>
        <dbReference type="SAM" id="MobiDB-lite"/>
    </source>
</evidence>
<evidence type="ECO:0000259" key="5">
    <source>
        <dbReference type="Pfam" id="PF00452"/>
    </source>
</evidence>
<dbReference type="PROSITE" id="PS50062">
    <property type="entry name" value="BCL2_FAMILY"/>
    <property type="match status" value="1"/>
</dbReference>
<dbReference type="InterPro" id="IPR002475">
    <property type="entry name" value="Bcl2-like"/>
</dbReference>
<comment type="caution">
    <text evidence="6">The sequence shown here is derived from an EMBL/GenBank/DDBJ whole genome shotgun (WGS) entry which is preliminary data.</text>
</comment>
<dbReference type="SUPFAM" id="SSF56854">
    <property type="entry name" value="Bcl-2 inhibitors of programmed cell death"/>
    <property type="match status" value="1"/>
</dbReference>
<feature type="domain" description="Bcl-2 Bcl-2 homology region 1-3" evidence="5">
    <location>
        <begin position="125"/>
        <end position="228"/>
    </location>
</feature>
<feature type="region of interest" description="Disordered" evidence="3">
    <location>
        <begin position="1"/>
        <end position="47"/>
    </location>
</feature>
<dbReference type="AlphaFoldDB" id="A0A210QKR1"/>
<reference evidence="6 7" key="1">
    <citation type="journal article" date="2017" name="Nat. Ecol. Evol.">
        <title>Scallop genome provides insights into evolution of bilaterian karyotype and development.</title>
        <authorList>
            <person name="Wang S."/>
            <person name="Zhang J."/>
            <person name="Jiao W."/>
            <person name="Li J."/>
            <person name="Xun X."/>
            <person name="Sun Y."/>
            <person name="Guo X."/>
            <person name="Huan P."/>
            <person name="Dong B."/>
            <person name="Zhang L."/>
            <person name="Hu X."/>
            <person name="Sun X."/>
            <person name="Wang J."/>
            <person name="Zhao C."/>
            <person name="Wang Y."/>
            <person name="Wang D."/>
            <person name="Huang X."/>
            <person name="Wang R."/>
            <person name="Lv J."/>
            <person name="Li Y."/>
            <person name="Zhang Z."/>
            <person name="Liu B."/>
            <person name="Lu W."/>
            <person name="Hui Y."/>
            <person name="Liang J."/>
            <person name="Zhou Z."/>
            <person name="Hou R."/>
            <person name="Li X."/>
            <person name="Liu Y."/>
            <person name="Li H."/>
            <person name="Ning X."/>
            <person name="Lin Y."/>
            <person name="Zhao L."/>
            <person name="Xing Q."/>
            <person name="Dou J."/>
            <person name="Li Y."/>
            <person name="Mao J."/>
            <person name="Guo H."/>
            <person name="Dou H."/>
            <person name="Li T."/>
            <person name="Mu C."/>
            <person name="Jiang W."/>
            <person name="Fu Q."/>
            <person name="Fu X."/>
            <person name="Miao Y."/>
            <person name="Liu J."/>
            <person name="Yu Q."/>
            <person name="Li R."/>
            <person name="Liao H."/>
            <person name="Li X."/>
            <person name="Kong Y."/>
            <person name="Jiang Z."/>
            <person name="Chourrout D."/>
            <person name="Li R."/>
            <person name="Bao Z."/>
        </authorList>
    </citation>
    <scope>NUCLEOTIDE SEQUENCE [LARGE SCALE GENOMIC DNA]</scope>
    <source>
        <strain evidence="6 7">PY_sf001</strain>
    </source>
</reference>
<sequence>MNTDMEGDGGQLNEDGPDGSVLRQRRRHRSFTEKRRNSMNLTPLVMPGNESGSFSGFSFPSRFGRKEDIKGESKELFEHFVCDEISREHLYVPDDWASSTLSGCSGISTPQGYKNPTWAKYGRELRVMADEFAQTKERQHIKKRAGGVNMNSATYESFSDMLSELFFSESISTAITRERLVVLFFFCSDIVIRSLKAKATHLFKKFIEWSTQFITSKVAEWIERLGGWGTVMRTSGRLFTNILMISACVFVAFAIGRVIIRRNSG</sequence>
<dbReference type="GO" id="GO:0097192">
    <property type="term" value="P:extrinsic apoptotic signaling pathway in absence of ligand"/>
    <property type="evidence" value="ECO:0007669"/>
    <property type="project" value="TreeGrafter"/>
</dbReference>
<dbReference type="InterPro" id="IPR036834">
    <property type="entry name" value="Bcl-2-like_sf"/>
</dbReference>
<organism evidence="6 7">
    <name type="scientific">Mizuhopecten yessoensis</name>
    <name type="common">Japanese scallop</name>
    <name type="synonym">Patinopecten yessoensis</name>
    <dbReference type="NCBI Taxonomy" id="6573"/>
    <lineage>
        <taxon>Eukaryota</taxon>
        <taxon>Metazoa</taxon>
        <taxon>Spiralia</taxon>
        <taxon>Lophotrochozoa</taxon>
        <taxon>Mollusca</taxon>
        <taxon>Bivalvia</taxon>
        <taxon>Autobranchia</taxon>
        <taxon>Pteriomorphia</taxon>
        <taxon>Pectinida</taxon>
        <taxon>Pectinoidea</taxon>
        <taxon>Pectinidae</taxon>
        <taxon>Mizuhopecten</taxon>
    </lineage>
</organism>
<dbReference type="Pfam" id="PF00452">
    <property type="entry name" value="Bcl-2"/>
    <property type="match status" value="1"/>
</dbReference>
<dbReference type="GO" id="GO:0042981">
    <property type="term" value="P:regulation of apoptotic process"/>
    <property type="evidence" value="ECO:0007669"/>
    <property type="project" value="InterPro"/>
</dbReference>
<keyword evidence="7" id="KW-1185">Reference proteome</keyword>
<dbReference type="OrthoDB" id="6080198at2759"/>
<dbReference type="EMBL" id="NEDP02003157">
    <property type="protein sequence ID" value="OWF49332.1"/>
    <property type="molecule type" value="Genomic_DNA"/>
</dbReference>
<comment type="similarity">
    <text evidence="1">Belongs to the Bcl-2 family.</text>
</comment>
<name>A0A210QKR1_MIZYE</name>
<dbReference type="Gene3D" id="1.10.437.10">
    <property type="entry name" value="Blc2-like"/>
    <property type="match status" value="1"/>
</dbReference>
<keyword evidence="4" id="KW-1133">Transmembrane helix</keyword>
<dbReference type="GO" id="GO:0008630">
    <property type="term" value="P:intrinsic apoptotic signaling pathway in response to DNA damage"/>
    <property type="evidence" value="ECO:0007669"/>
    <property type="project" value="TreeGrafter"/>
</dbReference>
<evidence type="ECO:0000313" key="6">
    <source>
        <dbReference type="EMBL" id="OWF49332.1"/>
    </source>
</evidence>